<dbReference type="Proteomes" id="UP000242886">
    <property type="component" value="Chromosome SDENCHOL"/>
</dbReference>
<name>A0A7Z7HP62_9PROT</name>
<dbReference type="InterPro" id="IPR002937">
    <property type="entry name" value="Amino_oxidase"/>
</dbReference>
<organism evidence="3 4">
    <name type="scientific">Sterolibacterium denitrificans</name>
    <dbReference type="NCBI Taxonomy" id="157592"/>
    <lineage>
        <taxon>Bacteria</taxon>
        <taxon>Pseudomonadati</taxon>
        <taxon>Pseudomonadota</taxon>
        <taxon>Betaproteobacteria</taxon>
        <taxon>Nitrosomonadales</taxon>
        <taxon>Sterolibacteriaceae</taxon>
        <taxon>Sterolibacterium</taxon>
    </lineage>
</organism>
<dbReference type="Pfam" id="PF01593">
    <property type="entry name" value="Amino_oxidase"/>
    <property type="match status" value="1"/>
</dbReference>
<dbReference type="AlphaFoldDB" id="A0A7Z7HP62"/>
<comment type="similarity">
    <text evidence="1">Belongs to the carotenoid/retinoid oxidoreductase family.</text>
</comment>
<dbReference type="EMBL" id="LT837803">
    <property type="protein sequence ID" value="SMB22002.1"/>
    <property type="molecule type" value="Genomic_DNA"/>
</dbReference>
<dbReference type="PANTHER" id="PTHR43734">
    <property type="entry name" value="PHYTOENE DESATURASE"/>
    <property type="match status" value="1"/>
</dbReference>
<keyword evidence="4" id="KW-1185">Reference proteome</keyword>
<dbReference type="Gene3D" id="3.90.660.50">
    <property type="match status" value="1"/>
</dbReference>
<dbReference type="GO" id="GO:0016491">
    <property type="term" value="F:oxidoreductase activity"/>
    <property type="evidence" value="ECO:0007669"/>
    <property type="project" value="InterPro"/>
</dbReference>
<evidence type="ECO:0000259" key="2">
    <source>
        <dbReference type="Pfam" id="PF01593"/>
    </source>
</evidence>
<evidence type="ECO:0000256" key="1">
    <source>
        <dbReference type="ARBA" id="ARBA00006046"/>
    </source>
</evidence>
<proteinExistence type="inferred from homology"/>
<dbReference type="RefSeq" id="WP_154715870.1">
    <property type="nucleotide sequence ID" value="NZ_LT837803.1"/>
</dbReference>
<dbReference type="PANTHER" id="PTHR43734:SF1">
    <property type="entry name" value="PHYTOENE DESATURASE"/>
    <property type="match status" value="1"/>
</dbReference>
<dbReference type="InterPro" id="IPR036188">
    <property type="entry name" value="FAD/NAD-bd_sf"/>
</dbReference>
<evidence type="ECO:0000313" key="3">
    <source>
        <dbReference type="EMBL" id="SMB22002.1"/>
    </source>
</evidence>
<sequence length="493" mass="52485">MSTQTHDAIVIGAGFGGAACAALLAKQGRKVLLVEKNNLSGGKAMTLNKKGFTYSAWPVMGAPVQENQCQRLIDALGVQERVTLTPSEAGSYYKTPAGQYEPMPKMDGSVDPVSLLGWLGIPMEEFENAMGFFGGLISMEPAQIDALEGTDFDSFIKAAKLPQSLYAFIVSLCLDGMFMVPVDKLDAAEAIYSLQDIFLRGGGLFCIGGYGKLSDACLDVVRNNGGQVMMHTRVNRILVENSRAIGIEVNGKDGSGNEGLQQFRAPIIISNAGIQPTVLKLAGEANFPADYVARVKNLVPSEALLGYRYFLKQPITDKGFGVVFSQTSPWSTQRLKDAHAGKASREGVLYFEVPGNYDPGSAPDGKQVVVTGSFCPPDPDMSKEDIQAWADAGEEIFFGLFPEARELVEEKDLYTTRSVSNATRDATMPGTGGETIGLAQIVGQCGKSKPSIETPLAGLYLVGCDAGGRGIGTQQAIMSGFNVAEAVNQALRG</sequence>
<evidence type="ECO:0000313" key="4">
    <source>
        <dbReference type="Proteomes" id="UP000242886"/>
    </source>
</evidence>
<gene>
    <name evidence="3" type="ORF">SDENCHOL_10468</name>
</gene>
<feature type="domain" description="Amine oxidase" evidence="2">
    <location>
        <begin position="17"/>
        <end position="257"/>
    </location>
</feature>
<dbReference type="SUPFAM" id="SSF51905">
    <property type="entry name" value="FAD/NAD(P)-binding domain"/>
    <property type="match status" value="1"/>
</dbReference>
<reference evidence="3" key="1">
    <citation type="submission" date="2017-03" db="EMBL/GenBank/DDBJ databases">
        <authorList>
            <consortium name="AG Boll"/>
        </authorList>
    </citation>
    <scope>NUCLEOTIDE SEQUENCE [LARGE SCALE GENOMIC DNA]</scope>
    <source>
        <strain evidence="3">Chol</strain>
    </source>
</reference>
<accession>A0A7Z7HP62</accession>
<dbReference type="Gene3D" id="3.50.50.60">
    <property type="entry name" value="FAD/NAD(P)-binding domain"/>
    <property type="match status" value="1"/>
</dbReference>
<protein>
    <submittedName>
        <fullName evidence="3">Similar to phytoene dehydrogenase</fullName>
    </submittedName>
</protein>